<dbReference type="STRING" id="1150298.ERS852406_00189"/>
<name>A0A173WUG3_9FIRM</name>
<evidence type="ECO:0000313" key="1">
    <source>
        <dbReference type="EMBL" id="CUN42566.1"/>
    </source>
</evidence>
<dbReference type="AlphaFoldDB" id="A0A173WUG3"/>
<protein>
    <submittedName>
        <fullName evidence="1">Uncharacterized protein</fullName>
    </submittedName>
</protein>
<sequence>MVLFYCLRKENTRGGVCIFPPSGDHRIYEHERGDTDHHGVSV</sequence>
<reference evidence="1 2" key="1">
    <citation type="submission" date="2015-09" db="EMBL/GenBank/DDBJ databases">
        <authorList>
            <consortium name="Pathogen Informatics"/>
        </authorList>
    </citation>
    <scope>NUCLEOTIDE SEQUENCE [LARGE SCALE GENOMIC DNA]</scope>
    <source>
        <strain evidence="1 2">2789STDY5608849</strain>
    </source>
</reference>
<proteinExistence type="predicted"/>
<organism evidence="1 2">
    <name type="scientific">Fusicatenibacter saccharivorans</name>
    <dbReference type="NCBI Taxonomy" id="1150298"/>
    <lineage>
        <taxon>Bacteria</taxon>
        <taxon>Bacillati</taxon>
        <taxon>Bacillota</taxon>
        <taxon>Clostridia</taxon>
        <taxon>Lachnospirales</taxon>
        <taxon>Lachnospiraceae</taxon>
        <taxon>Fusicatenibacter</taxon>
    </lineage>
</organism>
<dbReference type="EMBL" id="CYYV01000001">
    <property type="protein sequence ID" value="CUN42566.1"/>
    <property type="molecule type" value="Genomic_DNA"/>
</dbReference>
<gene>
    <name evidence="1" type="ORF">ERS852406_00189</name>
</gene>
<accession>A0A173WUG3</accession>
<dbReference type="Proteomes" id="UP000095706">
    <property type="component" value="Unassembled WGS sequence"/>
</dbReference>
<evidence type="ECO:0000313" key="2">
    <source>
        <dbReference type="Proteomes" id="UP000095706"/>
    </source>
</evidence>